<evidence type="ECO:0000256" key="6">
    <source>
        <dbReference type="ARBA" id="ARBA00022884"/>
    </source>
</evidence>
<dbReference type="GO" id="GO:0003723">
    <property type="term" value="F:RNA binding"/>
    <property type="evidence" value="ECO:0007669"/>
    <property type="project" value="UniProtKB-UniRule"/>
</dbReference>
<dbReference type="HOGENOM" id="CLU_008479_0_0_1"/>
<dbReference type="FunFam" id="3.30.70.330:FF:000452">
    <property type="entry name" value="Multiple RNA-binding domain-containing protein 1"/>
    <property type="match status" value="1"/>
</dbReference>
<dbReference type="EMBL" id="GG663363">
    <property type="protein sequence ID" value="EEH11316.1"/>
    <property type="molecule type" value="Genomic_DNA"/>
</dbReference>
<evidence type="ECO:0000313" key="13">
    <source>
        <dbReference type="EMBL" id="EEH11316.1"/>
    </source>
</evidence>
<name>C0NCC5_AJECG</name>
<comment type="similarity">
    <text evidence="2">Belongs to the RRM MRD1 family.</text>
</comment>
<comment type="subcellular location">
    <subcellularLocation>
        <location evidence="1">Nucleus</location>
    </subcellularLocation>
</comment>
<sequence>MEENTRVFVSGLPPTFSNDELRKHFSTRYQVTDAHVIPKRRIGFVGFKTPTEAQDAVNYFNKTYIRMSKIAVEMARPVCSFSLPLYSALPTFPLCDFTEPPLKADPTEGFYEADRIPKVDADPPVVGKANPRHATSTDFTTLKRKHDQVEQSLDPKLQEYLATMKPTIRSKTWADDGILVNANGESTDSAQVISSGNTETPSIKAKRLKPGHEPTLKTKQTERLDDVTEDNSVAKKSVSFETEDEPEATSVEEAPKSDMDWLRSRTSRLLGLVEDDEDEGSHETTEIQEIEENYDRDIENARKRKAQETSPPIQNEPPNPPDQNESFDANIGQLRETGRLFVRNLLYNASESDMEPLFSPFGKIDEIHVAFDTRHSKSKGFAYVQYANPEADAVMSSVSERLGVSKSELLDPTSSDAAIRQAHAETHVIQETKAYFSSNGVNLDSFKQRERGNTAILVKNFSFGVKADDIRKLFEPFGQIKRLLMPPSGTIAIVEFVMADECQKAFKGLAYRKLGDLILFLERAPKDLFDEKATASRVIAPPPKVVSQTFSTSDTFKATETEEAETPLETSTLFVRNLNFSTTNARLTEVFQPLDGFLSARVKTKADPKRPGETLSMGFGFVEFRTAAQAHAALATMQGYKLDQHELVVKTSHKAMDAAEERRREDNAKKLAMRGTKILIKNLPFQATKKDIRNLFSAYGKLRSVRVPQKFDRTARGFAFADFISAREAENAMDALKNTHLLGRRLVLEFASSEAIDPEKEIQNIEKKMDAQVNLVNLKNLAGAGSRRKKFNVDAGEDEDG</sequence>
<keyword evidence="6 10" id="KW-0694">RNA-binding</keyword>
<dbReference type="AlphaFoldDB" id="C0NCC5"/>
<dbReference type="GO" id="GO:1990904">
    <property type="term" value="C:ribonucleoprotein complex"/>
    <property type="evidence" value="ECO:0007669"/>
    <property type="project" value="UniProtKB-KW"/>
</dbReference>
<evidence type="ECO:0000256" key="5">
    <source>
        <dbReference type="ARBA" id="ARBA00022737"/>
    </source>
</evidence>
<evidence type="ECO:0000256" key="8">
    <source>
        <dbReference type="ARBA" id="ARBA00023274"/>
    </source>
</evidence>
<feature type="region of interest" description="Disordered" evidence="11">
    <location>
        <begin position="188"/>
        <end position="259"/>
    </location>
</feature>
<dbReference type="InterPro" id="IPR000504">
    <property type="entry name" value="RRM_dom"/>
</dbReference>
<dbReference type="FunFam" id="3.30.70.330:FF:000459">
    <property type="entry name" value="Multiple RNA-binding domain-containing protein 1"/>
    <property type="match status" value="1"/>
</dbReference>
<proteinExistence type="inferred from homology"/>
<keyword evidence="7" id="KW-0539">Nucleus</keyword>
<dbReference type="SMART" id="SM00360">
    <property type="entry name" value="RRM"/>
    <property type="match status" value="5"/>
</dbReference>
<dbReference type="Pfam" id="PF00076">
    <property type="entry name" value="RRM_1"/>
    <property type="match status" value="5"/>
</dbReference>
<dbReference type="InterPro" id="IPR012677">
    <property type="entry name" value="Nucleotide-bd_a/b_plait_sf"/>
</dbReference>
<dbReference type="VEuPathDB" id="FungiDB:I7I50_02731"/>
<evidence type="ECO:0000259" key="12">
    <source>
        <dbReference type="PROSITE" id="PS50102"/>
    </source>
</evidence>
<evidence type="ECO:0000313" key="14">
    <source>
        <dbReference type="Proteomes" id="UP000001631"/>
    </source>
</evidence>
<dbReference type="Proteomes" id="UP000001631">
    <property type="component" value="Unassembled WGS sequence"/>
</dbReference>
<feature type="compositionally biased region" description="Basic and acidic residues" evidence="11">
    <location>
        <begin position="210"/>
        <end position="226"/>
    </location>
</feature>
<dbReference type="FunCoup" id="C0NCC5">
    <property type="interactions" value="1072"/>
</dbReference>
<keyword evidence="4" id="KW-0698">rRNA processing</keyword>
<reference evidence="13" key="1">
    <citation type="submission" date="2009-02" db="EMBL/GenBank/DDBJ databases">
        <title>The Genome Sequence of Ajellomyces capsulatus strain G186AR.</title>
        <authorList>
            <consortium name="The Broad Institute Genome Sequencing Platform"/>
            <person name="Champion M."/>
            <person name="Cuomo C."/>
            <person name="Ma L.-J."/>
            <person name="Henn M.R."/>
            <person name="Sil A."/>
            <person name="Goldman B."/>
            <person name="Young S.K."/>
            <person name="Kodira C.D."/>
            <person name="Zeng Q."/>
            <person name="Koehrsen M."/>
            <person name="Alvarado L."/>
            <person name="Berlin A."/>
            <person name="Borenstein D."/>
            <person name="Chen Z."/>
            <person name="Engels R."/>
            <person name="Freedman E."/>
            <person name="Gellesch M."/>
            <person name="Goldberg J."/>
            <person name="Griggs A."/>
            <person name="Gujja S."/>
            <person name="Heiman D."/>
            <person name="Hepburn T."/>
            <person name="Howarth C."/>
            <person name="Jen D."/>
            <person name="Larson L."/>
            <person name="Lewis B."/>
            <person name="Mehta T."/>
            <person name="Park D."/>
            <person name="Pearson M."/>
            <person name="Roberts A."/>
            <person name="Saif S."/>
            <person name="Shea T."/>
            <person name="Shenoy N."/>
            <person name="Sisk P."/>
            <person name="Stolte C."/>
            <person name="Sykes S."/>
            <person name="Walk T."/>
            <person name="White J."/>
            <person name="Yandava C."/>
            <person name="Klein B."/>
            <person name="McEwen J.G."/>
            <person name="Puccia R."/>
            <person name="Goldman G.H."/>
            <person name="Felipe M.S."/>
            <person name="Nino-Vega G."/>
            <person name="San-Blas G."/>
            <person name="Taylor J."/>
            <person name="Mendoza L."/>
            <person name="Galagan J."/>
            <person name="Nusbaum C."/>
            <person name="Birren B."/>
        </authorList>
    </citation>
    <scope>NUCLEOTIDE SEQUENCE</scope>
    <source>
        <strain evidence="13">G186AR</strain>
    </source>
</reference>
<evidence type="ECO:0000256" key="7">
    <source>
        <dbReference type="ARBA" id="ARBA00023242"/>
    </source>
</evidence>
<dbReference type="InParanoid" id="C0NCC5"/>
<evidence type="ECO:0000256" key="1">
    <source>
        <dbReference type="ARBA" id="ARBA00004123"/>
    </source>
</evidence>
<evidence type="ECO:0000256" key="10">
    <source>
        <dbReference type="PROSITE-ProRule" id="PRU00176"/>
    </source>
</evidence>
<dbReference type="STRING" id="447093.C0NCC5"/>
<protein>
    <recommendedName>
        <fullName evidence="3">Multiple RNA-binding domain-containing protein 1</fullName>
    </recommendedName>
</protein>
<feature type="domain" description="RRM" evidence="12">
    <location>
        <begin position="676"/>
        <end position="753"/>
    </location>
</feature>
<dbReference type="PANTHER" id="PTHR10352">
    <property type="entry name" value="EUKARYOTIC TRANSLATION INITIATION FACTOR 3 SUBUNIT G"/>
    <property type="match status" value="1"/>
</dbReference>
<feature type="region of interest" description="Disordered" evidence="11">
    <location>
        <begin position="272"/>
        <end position="328"/>
    </location>
</feature>
<evidence type="ECO:0000256" key="4">
    <source>
        <dbReference type="ARBA" id="ARBA00022552"/>
    </source>
</evidence>
<keyword evidence="5" id="KW-0677">Repeat</keyword>
<evidence type="ECO:0000256" key="2">
    <source>
        <dbReference type="ARBA" id="ARBA00008033"/>
    </source>
</evidence>
<evidence type="ECO:0000256" key="11">
    <source>
        <dbReference type="SAM" id="MobiDB-lite"/>
    </source>
</evidence>
<dbReference type="GO" id="GO:0005634">
    <property type="term" value="C:nucleus"/>
    <property type="evidence" value="ECO:0007669"/>
    <property type="project" value="UniProtKB-SubCell"/>
</dbReference>
<feature type="compositionally biased region" description="Acidic residues" evidence="11">
    <location>
        <begin position="273"/>
        <end position="292"/>
    </location>
</feature>
<comment type="function">
    <text evidence="9">Involved in pre-rRNA processing.</text>
</comment>
<keyword evidence="8" id="KW-0687">Ribonucleoprotein</keyword>
<evidence type="ECO:0000256" key="3">
    <source>
        <dbReference type="ARBA" id="ARBA00013428"/>
    </source>
</evidence>
<dbReference type="RefSeq" id="XP_045291796.1">
    <property type="nucleotide sequence ID" value="XM_045427821.1"/>
</dbReference>
<gene>
    <name evidence="13" type="ORF">HCBG_00771</name>
</gene>
<organism evidence="13 14">
    <name type="scientific">Ajellomyces capsulatus (strain G186AR / H82 / ATCC MYA-2454 / RMSCC 2432)</name>
    <name type="common">Darling's disease fungus</name>
    <name type="synonym">Histoplasma capsulatum</name>
    <dbReference type="NCBI Taxonomy" id="447093"/>
    <lineage>
        <taxon>Eukaryota</taxon>
        <taxon>Fungi</taxon>
        <taxon>Dikarya</taxon>
        <taxon>Ascomycota</taxon>
        <taxon>Pezizomycotina</taxon>
        <taxon>Eurotiomycetes</taxon>
        <taxon>Eurotiomycetidae</taxon>
        <taxon>Onygenales</taxon>
        <taxon>Ajellomycetaceae</taxon>
        <taxon>Histoplasma</taxon>
    </lineage>
</organism>
<dbReference type="Gene3D" id="3.30.70.330">
    <property type="match status" value="5"/>
</dbReference>
<dbReference type="PROSITE" id="PS50102">
    <property type="entry name" value="RRM"/>
    <property type="match status" value="5"/>
</dbReference>
<evidence type="ECO:0000256" key="9">
    <source>
        <dbReference type="ARBA" id="ARBA00057379"/>
    </source>
</evidence>
<feature type="domain" description="RRM" evidence="12">
    <location>
        <begin position="571"/>
        <end position="654"/>
    </location>
</feature>
<dbReference type="SUPFAM" id="SSF54928">
    <property type="entry name" value="RNA-binding domain, RBD"/>
    <property type="match status" value="4"/>
</dbReference>
<keyword evidence="14" id="KW-1185">Reference proteome</keyword>
<accession>C0NCC5</accession>
<feature type="domain" description="RRM" evidence="12">
    <location>
        <begin position="338"/>
        <end position="426"/>
    </location>
</feature>
<feature type="compositionally biased region" description="Polar residues" evidence="11">
    <location>
        <begin position="188"/>
        <end position="201"/>
    </location>
</feature>
<feature type="domain" description="RRM" evidence="12">
    <location>
        <begin position="454"/>
        <end position="526"/>
    </location>
</feature>
<dbReference type="InterPro" id="IPR035979">
    <property type="entry name" value="RBD_domain_sf"/>
</dbReference>
<dbReference type="GO" id="GO:0006364">
    <property type="term" value="P:rRNA processing"/>
    <property type="evidence" value="ECO:0007669"/>
    <property type="project" value="UniProtKB-KW"/>
</dbReference>
<feature type="domain" description="RRM" evidence="12">
    <location>
        <begin position="5"/>
        <end position="77"/>
    </location>
</feature>
<dbReference type="FunFam" id="3.30.70.330:FF:000247">
    <property type="entry name" value="Multiple RNA-binding domain-containing protein 1"/>
    <property type="match status" value="1"/>
</dbReference>
<dbReference type="GeneID" id="69033788"/>